<dbReference type="AlphaFoldDB" id="A0A261VCB9"/>
<dbReference type="PANTHER" id="PTHR30273:SF2">
    <property type="entry name" value="PROTEIN FECR"/>
    <property type="match status" value="1"/>
</dbReference>
<evidence type="ECO:0000259" key="3">
    <source>
        <dbReference type="Pfam" id="PF16220"/>
    </source>
</evidence>
<name>A0A261VCB9_9BORD</name>
<reference evidence="5" key="1">
    <citation type="submission" date="2017-05" db="EMBL/GenBank/DDBJ databases">
        <title>Complete and WGS of Bordetella genogroups.</title>
        <authorList>
            <person name="Spilker T."/>
            <person name="Lipuma J."/>
        </authorList>
    </citation>
    <scope>NUCLEOTIDE SEQUENCE [LARGE SCALE GENOMIC DNA]</scope>
    <source>
        <strain evidence="5">AU6712</strain>
    </source>
</reference>
<evidence type="ECO:0000259" key="2">
    <source>
        <dbReference type="Pfam" id="PF04773"/>
    </source>
</evidence>
<keyword evidence="5" id="KW-1185">Reference proteome</keyword>
<dbReference type="Gene3D" id="2.60.120.1440">
    <property type="match status" value="1"/>
</dbReference>
<dbReference type="InterPro" id="IPR032623">
    <property type="entry name" value="FecR_N"/>
</dbReference>
<evidence type="ECO:0008006" key="6">
    <source>
        <dbReference type="Google" id="ProtNLM"/>
    </source>
</evidence>
<dbReference type="InterPro" id="IPR012373">
    <property type="entry name" value="Ferrdict_sens_TM"/>
</dbReference>
<evidence type="ECO:0000313" key="5">
    <source>
        <dbReference type="Proteomes" id="UP000216429"/>
    </source>
</evidence>
<gene>
    <name evidence="4" type="ORF">CAL22_16420</name>
</gene>
<sequence length="344" mass="38052">MMPASPHDRLSAGSGSPSLPEKVTMQAVRWLVALQAADANEQTHRAWMQWRGECADHEMAWRHIERVGGQLRGSHAPLLSETLVRAGQKRTSRRQALKVLSISMLSATGAWTLGQTVLWQRWRADYSADVGEQRRIALPDGTDMLINSGSAVDVQFSQDERLVRLVAGEVFVSSAVDPQSVSTGRSRPLIVQTDQGRVQALGTQFAVRQLEAETAVSILEGAVAIMPVNATSGRQVFQRGEQVQFGRTAISSVTALRATDLAWSTGMLIARDMPLPAFLSELSRYRHGWLQCDPSLNELKISGIYPLRDSDRVLEMVAATHHLELRRRSKYWVLVVPRADQPSA</sequence>
<dbReference type="RefSeq" id="WP_094815055.1">
    <property type="nucleotide sequence ID" value="NZ_NEVU01000003.1"/>
</dbReference>
<dbReference type="Pfam" id="PF04773">
    <property type="entry name" value="FecR"/>
    <property type="match status" value="1"/>
</dbReference>
<accession>A0A261VCB9</accession>
<feature type="region of interest" description="Disordered" evidence="1">
    <location>
        <begin position="1"/>
        <end position="20"/>
    </location>
</feature>
<dbReference type="EMBL" id="NEVU01000003">
    <property type="protein sequence ID" value="OZI71411.1"/>
    <property type="molecule type" value="Genomic_DNA"/>
</dbReference>
<feature type="compositionally biased region" description="Basic and acidic residues" evidence="1">
    <location>
        <begin position="1"/>
        <end position="10"/>
    </location>
</feature>
<dbReference type="GO" id="GO:0016989">
    <property type="term" value="F:sigma factor antagonist activity"/>
    <property type="evidence" value="ECO:0007669"/>
    <property type="project" value="TreeGrafter"/>
</dbReference>
<evidence type="ECO:0000313" key="4">
    <source>
        <dbReference type="EMBL" id="OZI71411.1"/>
    </source>
</evidence>
<feature type="domain" description="FecR protein" evidence="2">
    <location>
        <begin position="125"/>
        <end position="223"/>
    </location>
</feature>
<dbReference type="PIRSF" id="PIRSF018266">
    <property type="entry name" value="FecR"/>
    <property type="match status" value="1"/>
</dbReference>
<dbReference type="InterPro" id="IPR006860">
    <property type="entry name" value="FecR"/>
</dbReference>
<dbReference type="OrthoDB" id="1100567at2"/>
<organism evidence="4 5">
    <name type="scientific">Bordetella genomosp. 12</name>
    <dbReference type="NCBI Taxonomy" id="463035"/>
    <lineage>
        <taxon>Bacteria</taxon>
        <taxon>Pseudomonadati</taxon>
        <taxon>Pseudomonadota</taxon>
        <taxon>Betaproteobacteria</taxon>
        <taxon>Burkholderiales</taxon>
        <taxon>Alcaligenaceae</taxon>
        <taxon>Bordetella</taxon>
    </lineage>
</organism>
<protein>
    <recommendedName>
        <fullName evidence="6">Histidine kinase</fullName>
    </recommendedName>
</protein>
<evidence type="ECO:0000256" key="1">
    <source>
        <dbReference type="SAM" id="MobiDB-lite"/>
    </source>
</evidence>
<dbReference type="PANTHER" id="PTHR30273">
    <property type="entry name" value="PERIPLASMIC SIGNAL SENSOR AND SIGMA FACTOR ACTIVATOR FECR-RELATED"/>
    <property type="match status" value="1"/>
</dbReference>
<comment type="caution">
    <text evidence="4">The sequence shown here is derived from an EMBL/GenBank/DDBJ whole genome shotgun (WGS) entry which is preliminary data.</text>
</comment>
<proteinExistence type="predicted"/>
<dbReference type="Proteomes" id="UP000216429">
    <property type="component" value="Unassembled WGS sequence"/>
</dbReference>
<dbReference type="Pfam" id="PF16220">
    <property type="entry name" value="DUF4880"/>
    <property type="match status" value="1"/>
</dbReference>
<feature type="domain" description="FecR N-terminal" evidence="3">
    <location>
        <begin position="26"/>
        <end position="67"/>
    </location>
</feature>